<evidence type="ECO:0000256" key="1">
    <source>
        <dbReference type="SAM" id="MobiDB-lite"/>
    </source>
</evidence>
<proteinExistence type="predicted"/>
<feature type="compositionally biased region" description="Low complexity" evidence="1">
    <location>
        <begin position="97"/>
        <end position="117"/>
    </location>
</feature>
<accession>A0A327VTL3</accession>
<evidence type="ECO:0000313" key="3">
    <source>
        <dbReference type="EMBL" id="RAJ77400.1"/>
    </source>
</evidence>
<evidence type="ECO:0000256" key="2">
    <source>
        <dbReference type="SAM" id="Phobius"/>
    </source>
</evidence>
<reference evidence="3 4" key="1">
    <citation type="submission" date="2018-06" db="EMBL/GenBank/DDBJ databases">
        <title>Genomic Encyclopedia of Archaeal and Bacterial Type Strains, Phase II (KMG-II): from individual species to whole genera.</title>
        <authorList>
            <person name="Goeker M."/>
        </authorList>
    </citation>
    <scope>NUCLEOTIDE SEQUENCE [LARGE SCALE GENOMIC DNA]</scope>
    <source>
        <strain evidence="3 4">DSM 29821</strain>
    </source>
</reference>
<keyword evidence="4" id="KW-1185">Reference proteome</keyword>
<keyword evidence="2" id="KW-0812">Transmembrane</keyword>
<keyword evidence="2" id="KW-0472">Membrane</keyword>
<dbReference type="PROSITE" id="PS00024">
    <property type="entry name" value="HEMOPEXIN"/>
    <property type="match status" value="1"/>
</dbReference>
<protein>
    <submittedName>
        <fullName evidence="3">Uncharacterized protein</fullName>
    </submittedName>
</protein>
<gene>
    <name evidence="3" type="ORF">CLV59_107167</name>
</gene>
<feature type="transmembrane region" description="Helical" evidence="2">
    <location>
        <begin position="74"/>
        <end position="92"/>
    </location>
</feature>
<feature type="region of interest" description="Disordered" evidence="1">
    <location>
        <begin position="177"/>
        <end position="203"/>
    </location>
</feature>
<evidence type="ECO:0000313" key="4">
    <source>
        <dbReference type="Proteomes" id="UP000249819"/>
    </source>
</evidence>
<dbReference type="Proteomes" id="UP000249819">
    <property type="component" value="Unassembled WGS sequence"/>
</dbReference>
<dbReference type="AlphaFoldDB" id="A0A327VTL3"/>
<keyword evidence="2" id="KW-1133">Transmembrane helix</keyword>
<dbReference type="InterPro" id="IPR018486">
    <property type="entry name" value="Hemopexin_CS"/>
</dbReference>
<name>A0A327VTL3_9BACT</name>
<dbReference type="EMBL" id="QLMA01000007">
    <property type="protein sequence ID" value="RAJ77400.1"/>
    <property type="molecule type" value="Genomic_DNA"/>
</dbReference>
<sequence length="220" mass="23765">MASKRSKKNTATKNNNINLVNNTTRYEQLIAEKLEQMPVPDMADSIWAGIEAQLDAVVETTPDQDTSFKWKGKTWFGIAGIAIIASGIWWYSQSATPETPVTTPAPTSTPTPATLSAPAPPTPDSNTIITLPQTPAKHKDTIELPAAPFSNPLTDSVPARYLPLMTPDSVHIPTTIPAKPHQQPDTVVIPPAPKKPKGVKGITSDDYKITVDKDSVNKTH</sequence>
<feature type="region of interest" description="Disordered" evidence="1">
    <location>
        <begin position="97"/>
        <end position="123"/>
    </location>
</feature>
<organism evidence="3 4">
    <name type="scientific">Chitinophaga dinghuensis</name>
    <dbReference type="NCBI Taxonomy" id="1539050"/>
    <lineage>
        <taxon>Bacteria</taxon>
        <taxon>Pseudomonadati</taxon>
        <taxon>Bacteroidota</taxon>
        <taxon>Chitinophagia</taxon>
        <taxon>Chitinophagales</taxon>
        <taxon>Chitinophagaceae</taxon>
        <taxon>Chitinophaga</taxon>
    </lineage>
</organism>
<comment type="caution">
    <text evidence="3">The sequence shown here is derived from an EMBL/GenBank/DDBJ whole genome shotgun (WGS) entry which is preliminary data.</text>
</comment>